<dbReference type="KEGG" id="fbm:MQE35_15430"/>
<dbReference type="EMBL" id="CP094358">
    <property type="protein sequence ID" value="UOB17119.1"/>
    <property type="molecule type" value="Genomic_DNA"/>
</dbReference>
<gene>
    <name evidence="1" type="ORF">MQE35_15430</name>
</gene>
<sequence length="281" mass="33507">MDKIYTYSLLKYKHSSILGECLNIGLLVYFNDNKKLKFIYPDSLSRIKNSYVGVNEKTIRNYLKQIDYKATLFNKKFDSLISEIIGYNFKEFIDNYILPPDGSSLQFENSVVNFQRNYSEDKIVEQLKHLYHFESQESRVDKEYEIGKTFYGYIKNRVNENYFYRDYEIKNPTGAKFKFKYAWQNGSLNLVKPLNFDLSEQRHIARKAHENFGLFVDLEPVAEQKDLKYDLLVIKPTKKSLYKEYDHSIKLLERVERTNIIEESEIKKYSENLIKTLSNKK</sequence>
<accession>A0A9E6ZM03</accession>
<dbReference type="Proteomes" id="UP000831290">
    <property type="component" value="Chromosome"/>
</dbReference>
<dbReference type="RefSeq" id="WP_255842392.1">
    <property type="nucleotide sequence ID" value="NZ_CP094358.1"/>
</dbReference>
<evidence type="ECO:0000313" key="2">
    <source>
        <dbReference type="Proteomes" id="UP000831290"/>
    </source>
</evidence>
<proteinExistence type="predicted"/>
<keyword evidence="2" id="KW-1185">Reference proteome</keyword>
<evidence type="ECO:0008006" key="3">
    <source>
        <dbReference type="Google" id="ProtNLM"/>
    </source>
</evidence>
<dbReference type="AlphaFoldDB" id="A0A9E6ZM03"/>
<reference evidence="1" key="1">
    <citation type="submission" date="2022-03" db="EMBL/GenBank/DDBJ databases">
        <title>Description of Abyssus ytuae gen. nov., sp. nov., a novel member of the family Flavobacteriaceae isolated from the sediment of Mariana Trench.</title>
        <authorList>
            <person name="Zhang J."/>
            <person name="Xu X."/>
        </authorList>
    </citation>
    <scope>NUCLEOTIDE SEQUENCE</scope>
    <source>
        <strain evidence="1">MT3330</strain>
    </source>
</reference>
<organism evidence="1 2">
    <name type="scientific">Abyssalbus ytuae</name>
    <dbReference type="NCBI Taxonomy" id="2926907"/>
    <lineage>
        <taxon>Bacteria</taxon>
        <taxon>Pseudomonadati</taxon>
        <taxon>Bacteroidota</taxon>
        <taxon>Flavobacteriia</taxon>
        <taxon>Flavobacteriales</taxon>
        <taxon>Flavobacteriaceae</taxon>
        <taxon>Abyssalbus</taxon>
    </lineage>
</organism>
<protein>
    <recommendedName>
        <fullName evidence="3">DUF3037 domain-containing protein</fullName>
    </recommendedName>
</protein>
<name>A0A9E6ZM03_9FLAO</name>
<evidence type="ECO:0000313" key="1">
    <source>
        <dbReference type="EMBL" id="UOB17119.1"/>
    </source>
</evidence>